<evidence type="ECO:0000313" key="3">
    <source>
        <dbReference type="EMBL" id="KAF2556257.1"/>
    </source>
</evidence>
<dbReference type="InterPro" id="IPR000210">
    <property type="entry name" value="BTB/POZ_dom"/>
</dbReference>
<accession>A0A8S9HHQ4</accession>
<organism evidence="3 4">
    <name type="scientific">Brassica cretica</name>
    <name type="common">Mustard</name>
    <dbReference type="NCBI Taxonomy" id="69181"/>
    <lineage>
        <taxon>Eukaryota</taxon>
        <taxon>Viridiplantae</taxon>
        <taxon>Streptophyta</taxon>
        <taxon>Embryophyta</taxon>
        <taxon>Tracheophyta</taxon>
        <taxon>Spermatophyta</taxon>
        <taxon>Magnoliopsida</taxon>
        <taxon>eudicotyledons</taxon>
        <taxon>Gunneridae</taxon>
        <taxon>Pentapetalae</taxon>
        <taxon>rosids</taxon>
        <taxon>malvids</taxon>
        <taxon>Brassicales</taxon>
        <taxon>Brassicaceae</taxon>
        <taxon>Brassiceae</taxon>
        <taxon>Brassica</taxon>
    </lineage>
</organism>
<gene>
    <name evidence="3" type="ORF">F2Q68_00012837</name>
</gene>
<proteinExistence type="predicted"/>
<dbReference type="EMBL" id="QGKW02001940">
    <property type="protein sequence ID" value="KAF2556257.1"/>
    <property type="molecule type" value="Genomic_DNA"/>
</dbReference>
<dbReference type="CDD" id="cd18186">
    <property type="entry name" value="BTB_POZ_ZBTB_KLHL-like"/>
    <property type="match status" value="1"/>
</dbReference>
<dbReference type="Pfam" id="PF26522">
    <property type="entry name" value="ARM_6"/>
    <property type="match status" value="1"/>
</dbReference>
<dbReference type="PANTHER" id="PTHR35918:SF1">
    <property type="entry name" value="BTB DOMAIN-CONTAINING PROTEIN"/>
    <property type="match status" value="1"/>
</dbReference>
<sequence length="1168" mass="131527">MASSKGGNTTAHMNTLHQRLYHALNLGFRRVSDEKEKKWECTDIEIQRHVVRSISAFLDCFSRATANHRLIKDSISDIARALVFILGYRNRAVVGLAANVVIKLLRIVPPSLLQSYSLDLVESLSSSVQQMEASLPCAVALNAILVNVRETKEKEVWKVLEEGRTVVSVVANLQSFSEGNVSVEWFQEMASLLSTVMLKWPQSRYLVWNDPDLMGLLESVSQKPDMDLRFAALKLYSSLALCGHGASELLDNGKPMLDMMISCMDESSPPNARIEGFKLAQRLATGNRECLKMINICSEPLVKVIVWTIRSGKLENDRIEACKLAFITRWEGKHHIYFWKYRISEALLSLVVENFCSESSLDGHASLEEEISVAEKILNANFLPSLRSYVWDIIGFLAAHSEEEFDSTSRGEELNLNFLVTCACLTFSRSVQKGYQICQTDTISASQSESASRAVLMMIYSPSKYISSRARDTLSFIIGEDVCEFHFKKPRFGDTSGKLENDRIEACKLAFITRWEGKHHIYFWKYRISEALLSLVVENFCSESSLDGHASLEEEISVAEKILNANFLPSLRSYVWDIIGFLAAHSEEEFDSTSRGEELNLNFLVTCACLTFSRSVQKGYQICQTDTISASQSESASRAVLMMIYSPSKYISSRARDTLSFIIGEDGEQNLYSLVNFLSYIPSSGGYVLPNILQTTVCLVGLACYSSIPQYASFTLRNQGLEILLSFCSWYQRNRENVGASSFAPYPQSSAEKRICCWECTEDWDNKDAILLYALLALAELVNHSFSEQNHAEEFLNKRESVKDRLCTTLQEIRDGTYGSGPRWYAAYILSYLGYYGFQDKLGKRLMGAYEDEECSDMRLLFANGNGASVNKVILAVRCPTLLPPKEGAHSGTVQEIRMSANVDTLALVKLLEFAYSGYVEVESSTLKKLKTLARHCKTKILLQMLCRGRPKWGSSIPRIDLPLALTLKLIHFSDVILVPKETNMASFNCRLCSSTSPHAHSHRFILSSGCEYLRALFRSGMQESHLDRLNVPVSWLGLTKLVNWFYCDELPKPPSGCRWTNMDTDAKLQELQAYVEIYSLTEWWIMEDLQNDCAKVILSCLESARELSIKTIELAASFSMWKLVEAAAEHAAPIYHQLRDSGELDELDDELVNLIRTAAVQFSQQGG</sequence>
<dbReference type="PROSITE" id="PS50097">
    <property type="entry name" value="BTB"/>
    <property type="match status" value="1"/>
</dbReference>
<dbReference type="Gene3D" id="3.30.710.10">
    <property type="entry name" value="Potassium Channel Kv1.1, Chain A"/>
    <property type="match status" value="2"/>
</dbReference>
<dbReference type="InterPro" id="IPR059007">
    <property type="entry name" value="ARM_At1g04390"/>
</dbReference>
<dbReference type="PANTHER" id="PTHR35918">
    <property type="entry name" value="OS06G0674800 PROTEIN"/>
    <property type="match status" value="1"/>
</dbReference>
<dbReference type="AlphaFoldDB" id="A0A8S9HHQ4"/>
<name>A0A8S9HHQ4_BRACR</name>
<dbReference type="InterPro" id="IPR044953">
    <property type="entry name" value="At1g04390-like"/>
</dbReference>
<feature type="domain" description="BTB" evidence="2">
    <location>
        <begin position="974"/>
        <end position="1055"/>
    </location>
</feature>
<dbReference type="Pfam" id="PF00651">
    <property type="entry name" value="BTB"/>
    <property type="match status" value="1"/>
</dbReference>
<protein>
    <recommendedName>
        <fullName evidence="2">BTB domain-containing protein</fullName>
    </recommendedName>
</protein>
<evidence type="ECO:0000313" key="4">
    <source>
        <dbReference type="Proteomes" id="UP000712281"/>
    </source>
</evidence>
<dbReference type="SUPFAM" id="SSF48371">
    <property type="entry name" value="ARM repeat"/>
    <property type="match status" value="1"/>
</dbReference>
<comment type="pathway">
    <text evidence="1">Protein modification; protein ubiquitination.</text>
</comment>
<evidence type="ECO:0000256" key="1">
    <source>
        <dbReference type="ARBA" id="ARBA00004906"/>
    </source>
</evidence>
<evidence type="ECO:0000259" key="2">
    <source>
        <dbReference type="PROSITE" id="PS50097"/>
    </source>
</evidence>
<comment type="caution">
    <text evidence="3">The sequence shown here is derived from an EMBL/GenBank/DDBJ whole genome shotgun (WGS) entry which is preliminary data.</text>
</comment>
<reference evidence="3" key="1">
    <citation type="submission" date="2019-12" db="EMBL/GenBank/DDBJ databases">
        <title>Genome sequencing and annotation of Brassica cretica.</title>
        <authorList>
            <person name="Studholme D.J."/>
            <person name="Sarris P.F."/>
        </authorList>
    </citation>
    <scope>NUCLEOTIDE SEQUENCE</scope>
    <source>
        <strain evidence="3">PFS-001/15</strain>
        <tissue evidence="3">Leaf</tissue>
    </source>
</reference>
<dbReference type="Proteomes" id="UP000712281">
    <property type="component" value="Unassembled WGS sequence"/>
</dbReference>
<dbReference type="InterPro" id="IPR016024">
    <property type="entry name" value="ARM-type_fold"/>
</dbReference>
<dbReference type="SUPFAM" id="SSF54695">
    <property type="entry name" value="POZ domain"/>
    <property type="match status" value="1"/>
</dbReference>
<dbReference type="InterPro" id="IPR011333">
    <property type="entry name" value="SKP1/BTB/POZ_sf"/>
</dbReference>